<accession>A0A7C5LUY4</accession>
<dbReference type="SUPFAM" id="SSF55729">
    <property type="entry name" value="Acyl-CoA N-acyltransferases (Nat)"/>
    <property type="match status" value="1"/>
</dbReference>
<name>A0A7C5LUY4_9PROT</name>
<dbReference type="InterPro" id="IPR051531">
    <property type="entry name" value="N-acetyltransferase"/>
</dbReference>
<sequence>MGDIPLTRKKVSLAKEKHIRKCVRETKGPSFTRMITGEYATTFFEFIKIPEVNTPIYSIPRPITLEEIQQFITDHTHEHMTGDGLLLGQFSEAGQIQAYFDLQFWPQWGACEIGGGMVPQMQNHGRGTQLAQSIFSWVFESIGVNTICETAALDNERTKNMLGHMGFTFMGEVDCVAPSGRVRRSNCWEITHDQWRAKHGVS</sequence>
<dbReference type="Proteomes" id="UP000885830">
    <property type="component" value="Unassembled WGS sequence"/>
</dbReference>
<proteinExistence type="predicted"/>
<dbReference type="Gene3D" id="3.40.630.30">
    <property type="match status" value="1"/>
</dbReference>
<organism evidence="2">
    <name type="scientific">Hellea balneolensis</name>
    <dbReference type="NCBI Taxonomy" id="287478"/>
    <lineage>
        <taxon>Bacteria</taxon>
        <taxon>Pseudomonadati</taxon>
        <taxon>Pseudomonadota</taxon>
        <taxon>Alphaproteobacteria</taxon>
        <taxon>Maricaulales</taxon>
        <taxon>Robiginitomaculaceae</taxon>
        <taxon>Hellea</taxon>
    </lineage>
</organism>
<dbReference type="EMBL" id="DRMJ01000396">
    <property type="protein sequence ID" value="HHL43469.1"/>
    <property type="molecule type" value="Genomic_DNA"/>
</dbReference>
<evidence type="ECO:0000313" key="2">
    <source>
        <dbReference type="EMBL" id="HHL43469.1"/>
    </source>
</evidence>
<protein>
    <submittedName>
        <fullName evidence="2">N-acetyltransferase</fullName>
    </submittedName>
</protein>
<dbReference type="GO" id="GO:0016747">
    <property type="term" value="F:acyltransferase activity, transferring groups other than amino-acyl groups"/>
    <property type="evidence" value="ECO:0007669"/>
    <property type="project" value="InterPro"/>
</dbReference>
<dbReference type="InterPro" id="IPR000182">
    <property type="entry name" value="GNAT_dom"/>
</dbReference>
<feature type="domain" description="N-acetyltransferase" evidence="1">
    <location>
        <begin position="35"/>
        <end position="168"/>
    </location>
</feature>
<evidence type="ECO:0000259" key="1">
    <source>
        <dbReference type="Pfam" id="PF13302"/>
    </source>
</evidence>
<dbReference type="AlphaFoldDB" id="A0A7C5LUY4"/>
<dbReference type="InterPro" id="IPR016181">
    <property type="entry name" value="Acyl_CoA_acyltransferase"/>
</dbReference>
<dbReference type="Pfam" id="PF13302">
    <property type="entry name" value="Acetyltransf_3"/>
    <property type="match status" value="1"/>
</dbReference>
<comment type="caution">
    <text evidence="2">The sequence shown here is derived from an EMBL/GenBank/DDBJ whole genome shotgun (WGS) entry which is preliminary data.</text>
</comment>
<dbReference type="PANTHER" id="PTHR43792:SF1">
    <property type="entry name" value="N-ACETYLTRANSFERASE DOMAIN-CONTAINING PROTEIN"/>
    <property type="match status" value="1"/>
</dbReference>
<dbReference type="PANTHER" id="PTHR43792">
    <property type="entry name" value="GNAT FAMILY, PUTATIVE (AFU_ORTHOLOGUE AFUA_3G00765)-RELATED-RELATED"/>
    <property type="match status" value="1"/>
</dbReference>
<reference evidence="2" key="1">
    <citation type="journal article" date="2020" name="mSystems">
        <title>Genome- and Community-Level Interaction Insights into Carbon Utilization and Element Cycling Functions of Hydrothermarchaeota in Hydrothermal Sediment.</title>
        <authorList>
            <person name="Zhou Z."/>
            <person name="Liu Y."/>
            <person name="Xu W."/>
            <person name="Pan J."/>
            <person name="Luo Z.H."/>
            <person name="Li M."/>
        </authorList>
    </citation>
    <scope>NUCLEOTIDE SEQUENCE [LARGE SCALE GENOMIC DNA]</scope>
    <source>
        <strain evidence="2">HyVt-485</strain>
    </source>
</reference>
<gene>
    <name evidence="2" type="ORF">ENJ42_07625</name>
</gene>